<dbReference type="InterPro" id="IPR036388">
    <property type="entry name" value="WH-like_DNA-bd_sf"/>
</dbReference>
<reference evidence="9" key="1">
    <citation type="submission" date="2017-07" db="EMBL/GenBank/DDBJ databases">
        <title>Comparative genome mining reveals phylogenetic distribution patterns of secondary metabolites in Amycolatopsis.</title>
        <authorList>
            <person name="Adamek M."/>
            <person name="Alanjary M."/>
            <person name="Sales-Ortells H."/>
            <person name="Goodfellow M."/>
            <person name="Bull A.T."/>
            <person name="Kalinowski J."/>
            <person name="Ziemert N."/>
        </authorList>
    </citation>
    <scope>NUCLEOTIDE SEQUENCE [LARGE SCALE GENOMIC DNA]</scope>
    <source>
        <strain evidence="9">H5</strain>
    </source>
</reference>
<dbReference type="Gene3D" id="1.10.10.10">
    <property type="entry name" value="Winged helix-like DNA-binding domain superfamily/Winged helix DNA-binding domain"/>
    <property type="match status" value="1"/>
</dbReference>
<dbReference type="InterPro" id="IPR007627">
    <property type="entry name" value="RNA_pol_sigma70_r2"/>
</dbReference>
<keyword evidence="2" id="KW-0805">Transcription regulation</keyword>
<dbReference type="Gene3D" id="1.10.1740.10">
    <property type="match status" value="1"/>
</dbReference>
<dbReference type="Proteomes" id="UP000215199">
    <property type="component" value="Unassembled WGS sequence"/>
</dbReference>
<keyword evidence="3" id="KW-0731">Sigma factor</keyword>
<dbReference type="GO" id="GO:0003677">
    <property type="term" value="F:DNA binding"/>
    <property type="evidence" value="ECO:0007669"/>
    <property type="project" value="UniProtKB-KW"/>
</dbReference>
<dbReference type="AlphaFoldDB" id="A0A229T524"/>
<proteinExistence type="inferred from homology"/>
<dbReference type="InterPro" id="IPR039425">
    <property type="entry name" value="RNA_pol_sigma-70-like"/>
</dbReference>
<evidence type="ECO:0000259" key="6">
    <source>
        <dbReference type="Pfam" id="PF04542"/>
    </source>
</evidence>
<evidence type="ECO:0000256" key="2">
    <source>
        <dbReference type="ARBA" id="ARBA00023015"/>
    </source>
</evidence>
<dbReference type="SUPFAM" id="SSF88659">
    <property type="entry name" value="Sigma3 and sigma4 domains of RNA polymerase sigma factors"/>
    <property type="match status" value="1"/>
</dbReference>
<dbReference type="InterPro" id="IPR013325">
    <property type="entry name" value="RNA_pol_sigma_r2"/>
</dbReference>
<keyword evidence="5" id="KW-0804">Transcription</keyword>
<dbReference type="InterPro" id="IPR013324">
    <property type="entry name" value="RNA_pol_sigma_r3/r4-like"/>
</dbReference>
<evidence type="ECO:0000256" key="5">
    <source>
        <dbReference type="ARBA" id="ARBA00023163"/>
    </source>
</evidence>
<organism evidence="8 9">
    <name type="scientific">Amycolatopsis vastitatis</name>
    <dbReference type="NCBI Taxonomy" id="1905142"/>
    <lineage>
        <taxon>Bacteria</taxon>
        <taxon>Bacillati</taxon>
        <taxon>Actinomycetota</taxon>
        <taxon>Actinomycetes</taxon>
        <taxon>Pseudonocardiales</taxon>
        <taxon>Pseudonocardiaceae</taxon>
        <taxon>Amycolatopsis</taxon>
    </lineage>
</organism>
<evidence type="ECO:0000256" key="4">
    <source>
        <dbReference type="ARBA" id="ARBA00023125"/>
    </source>
</evidence>
<dbReference type="EMBL" id="NMUL01000021">
    <property type="protein sequence ID" value="OXM66024.1"/>
    <property type="molecule type" value="Genomic_DNA"/>
</dbReference>
<dbReference type="Pfam" id="PF08281">
    <property type="entry name" value="Sigma70_r4_2"/>
    <property type="match status" value="1"/>
</dbReference>
<dbReference type="PANTHER" id="PTHR43133:SF8">
    <property type="entry name" value="RNA POLYMERASE SIGMA FACTOR HI_1459-RELATED"/>
    <property type="match status" value="1"/>
</dbReference>
<protein>
    <submittedName>
        <fullName evidence="8">RNA polymerase subunit sigma-24</fullName>
    </submittedName>
</protein>
<comment type="similarity">
    <text evidence="1">Belongs to the sigma-70 factor family. ECF subfamily.</text>
</comment>
<evidence type="ECO:0000313" key="8">
    <source>
        <dbReference type="EMBL" id="OXM66024.1"/>
    </source>
</evidence>
<dbReference type="GO" id="GO:0006352">
    <property type="term" value="P:DNA-templated transcription initiation"/>
    <property type="evidence" value="ECO:0007669"/>
    <property type="project" value="InterPro"/>
</dbReference>
<evidence type="ECO:0000259" key="7">
    <source>
        <dbReference type="Pfam" id="PF08281"/>
    </source>
</evidence>
<dbReference type="Pfam" id="PF04542">
    <property type="entry name" value="Sigma70_r2"/>
    <property type="match status" value="1"/>
</dbReference>
<comment type="caution">
    <text evidence="8">The sequence shown here is derived from an EMBL/GenBank/DDBJ whole genome shotgun (WGS) entry which is preliminary data.</text>
</comment>
<dbReference type="NCBIfam" id="TIGR02937">
    <property type="entry name" value="sigma70-ECF"/>
    <property type="match status" value="1"/>
</dbReference>
<dbReference type="InterPro" id="IPR013249">
    <property type="entry name" value="RNA_pol_sigma70_r4_t2"/>
</dbReference>
<keyword evidence="9" id="KW-1185">Reference proteome</keyword>
<name>A0A229T524_9PSEU</name>
<evidence type="ECO:0000256" key="3">
    <source>
        <dbReference type="ARBA" id="ARBA00023082"/>
    </source>
</evidence>
<dbReference type="SUPFAM" id="SSF88946">
    <property type="entry name" value="Sigma2 domain of RNA polymerase sigma factors"/>
    <property type="match status" value="1"/>
</dbReference>
<accession>A0A229T524</accession>
<keyword evidence="4" id="KW-0238">DNA-binding</keyword>
<dbReference type="GO" id="GO:0016987">
    <property type="term" value="F:sigma factor activity"/>
    <property type="evidence" value="ECO:0007669"/>
    <property type="project" value="UniProtKB-KW"/>
</dbReference>
<feature type="domain" description="RNA polymerase sigma-70 region 2" evidence="6">
    <location>
        <begin position="10"/>
        <end position="76"/>
    </location>
</feature>
<sequence>MIVKPFEQIVAEHGPMVLRVCRAVLGPADAEDAWSETFLAALKAYPGLPADANVQAWLVTIAHRKAVDVTRAQARRPVPVGEIPDRPGDADTRDGDLWEALARLPDKQRAAVAYHYLAGLPYREIAEITGGSTDAARRAAADGIKALRATYPLEGAHS</sequence>
<gene>
    <name evidence="8" type="ORF">CF165_21945</name>
</gene>
<evidence type="ECO:0000256" key="1">
    <source>
        <dbReference type="ARBA" id="ARBA00010641"/>
    </source>
</evidence>
<dbReference type="PANTHER" id="PTHR43133">
    <property type="entry name" value="RNA POLYMERASE ECF-TYPE SIGMA FACTO"/>
    <property type="match status" value="1"/>
</dbReference>
<feature type="domain" description="RNA polymerase sigma factor 70 region 4 type 2" evidence="7">
    <location>
        <begin position="96"/>
        <end position="147"/>
    </location>
</feature>
<dbReference type="InterPro" id="IPR014284">
    <property type="entry name" value="RNA_pol_sigma-70_dom"/>
</dbReference>
<evidence type="ECO:0000313" key="9">
    <source>
        <dbReference type="Proteomes" id="UP000215199"/>
    </source>
</evidence>
<dbReference type="RefSeq" id="WP_093949386.1">
    <property type="nucleotide sequence ID" value="NZ_NMUL01000021.1"/>
</dbReference>
<dbReference type="OrthoDB" id="9803203at2"/>